<evidence type="ECO:0000313" key="4">
    <source>
        <dbReference type="EMBL" id="XAF53535.1"/>
    </source>
</evidence>
<dbReference type="Proteomes" id="UP001445268">
    <property type="component" value="Chromosome"/>
</dbReference>
<gene>
    <name evidence="4" type="ORF">AAGT77_16670</name>
</gene>
<dbReference type="SUPFAM" id="SSF55785">
    <property type="entry name" value="PYP-like sensor domain (PAS domain)"/>
    <property type="match status" value="1"/>
</dbReference>
<dbReference type="CDD" id="cd01949">
    <property type="entry name" value="GGDEF"/>
    <property type="match status" value="1"/>
</dbReference>
<accession>A0ABZ3E3Q1</accession>
<proteinExistence type="predicted"/>
<dbReference type="PANTHER" id="PTHR44757:SF2">
    <property type="entry name" value="BIOFILM ARCHITECTURE MAINTENANCE PROTEIN MBAA"/>
    <property type="match status" value="1"/>
</dbReference>
<dbReference type="Pfam" id="PF13426">
    <property type="entry name" value="PAS_9"/>
    <property type="match status" value="1"/>
</dbReference>
<dbReference type="EMBL" id="CP152380">
    <property type="protein sequence ID" value="XAF53535.1"/>
    <property type="molecule type" value="Genomic_DNA"/>
</dbReference>
<dbReference type="NCBIfam" id="TIGR00229">
    <property type="entry name" value="sensory_box"/>
    <property type="match status" value="1"/>
</dbReference>
<dbReference type="Pfam" id="PF00990">
    <property type="entry name" value="GGDEF"/>
    <property type="match status" value="1"/>
</dbReference>
<dbReference type="SUPFAM" id="SSF55073">
    <property type="entry name" value="Nucleotide cyclase"/>
    <property type="match status" value="1"/>
</dbReference>
<dbReference type="SUPFAM" id="SSF141868">
    <property type="entry name" value="EAL domain-like"/>
    <property type="match status" value="1"/>
</dbReference>
<evidence type="ECO:0000259" key="1">
    <source>
        <dbReference type="PROSITE" id="PS50112"/>
    </source>
</evidence>
<feature type="domain" description="GGDEF" evidence="3">
    <location>
        <begin position="178"/>
        <end position="310"/>
    </location>
</feature>
<dbReference type="SMART" id="SM00091">
    <property type="entry name" value="PAS"/>
    <property type="match status" value="1"/>
</dbReference>
<dbReference type="InterPro" id="IPR001633">
    <property type="entry name" value="EAL_dom"/>
</dbReference>
<evidence type="ECO:0000313" key="5">
    <source>
        <dbReference type="Proteomes" id="UP001445268"/>
    </source>
</evidence>
<dbReference type="InterPro" id="IPR000014">
    <property type="entry name" value="PAS"/>
</dbReference>
<dbReference type="InterPro" id="IPR052155">
    <property type="entry name" value="Biofilm_reg_signaling"/>
</dbReference>
<dbReference type="InterPro" id="IPR043128">
    <property type="entry name" value="Rev_trsase/Diguanyl_cyclase"/>
</dbReference>
<evidence type="ECO:0000259" key="2">
    <source>
        <dbReference type="PROSITE" id="PS50883"/>
    </source>
</evidence>
<dbReference type="SMART" id="SM00267">
    <property type="entry name" value="GGDEF"/>
    <property type="match status" value="1"/>
</dbReference>
<dbReference type="CDD" id="cd00130">
    <property type="entry name" value="PAS"/>
    <property type="match status" value="1"/>
</dbReference>
<dbReference type="CDD" id="cd01948">
    <property type="entry name" value="EAL"/>
    <property type="match status" value="1"/>
</dbReference>
<protein>
    <submittedName>
        <fullName evidence="4">EAL domain-containing protein</fullName>
    </submittedName>
</protein>
<feature type="domain" description="PAS" evidence="1">
    <location>
        <begin position="23"/>
        <end position="68"/>
    </location>
</feature>
<evidence type="ECO:0000259" key="3">
    <source>
        <dbReference type="PROSITE" id="PS50887"/>
    </source>
</evidence>
<name>A0ABZ3E3Q1_9GAMM</name>
<reference evidence="4 5" key="1">
    <citation type="submission" date="2024-04" db="EMBL/GenBank/DDBJ databases">
        <title>Marinobacter sp. SBY-1.</title>
        <authorList>
            <person name="Pan C."/>
        </authorList>
    </citation>
    <scope>NUCLEOTIDE SEQUENCE [LARGE SCALE GENOMIC DNA]</scope>
    <source>
        <strain evidence="4 5">SBY-1</strain>
    </source>
</reference>
<dbReference type="Gene3D" id="3.20.20.450">
    <property type="entry name" value="EAL domain"/>
    <property type="match status" value="1"/>
</dbReference>
<dbReference type="PANTHER" id="PTHR44757">
    <property type="entry name" value="DIGUANYLATE CYCLASE DGCP"/>
    <property type="match status" value="1"/>
</dbReference>
<dbReference type="Pfam" id="PF00563">
    <property type="entry name" value="EAL"/>
    <property type="match status" value="1"/>
</dbReference>
<organism evidence="4 5">
    <name type="scientific">Marinobacter alkaliphilus</name>
    <dbReference type="NCBI Taxonomy" id="254719"/>
    <lineage>
        <taxon>Bacteria</taxon>
        <taxon>Pseudomonadati</taxon>
        <taxon>Pseudomonadota</taxon>
        <taxon>Gammaproteobacteria</taxon>
        <taxon>Pseudomonadales</taxon>
        <taxon>Marinobacteraceae</taxon>
        <taxon>Marinobacter</taxon>
    </lineage>
</organism>
<dbReference type="InterPro" id="IPR035919">
    <property type="entry name" value="EAL_sf"/>
</dbReference>
<keyword evidence="5" id="KW-1185">Reference proteome</keyword>
<dbReference type="Gene3D" id="3.30.450.20">
    <property type="entry name" value="PAS domain"/>
    <property type="match status" value="1"/>
</dbReference>
<dbReference type="PROSITE" id="PS50887">
    <property type="entry name" value="GGDEF"/>
    <property type="match status" value="1"/>
</dbReference>
<sequence length="576" mass="63940">MLEKSLGFGGPGMVEGQAMQVLKERDFKALVDNHPRAIMLSTPDARIAYVNRRFQSVTGYPPEEVLGRAPSVLSSGLHSPEFYQAMWQSLNDSGRWEGLIWNRRKNGENYPQWLTIYPVEYHGQRLFAGVFMDVGELTAGDERLASLAYYDPLTELPNRSLFQEFLKARVSQRKPENSCFAVLYIDLDFFKSVNDLHGHDCGDRVLQQAAACVQSVLRKGDVIPRLSGDEFAAIVELGDESELPAVCQRMNGIFQAPVVVEHREYFLSASVGAAVFPHHGETASELLQNADRAMYTAKLAGRACYRIYSATEGAQGHYQQRLSEALMASLKVAPEEFSVVYQPQFDLATNAMVGMEALLRWRHPGLGQISPADFVPVAEQRGQIHELTEQLIRRILADLKNCGIGHGKGMHLAINISARQIADGRLESLLEPFFSSIRATGWIPEIELTETHLMNLSRACLAKLKGFGDRGIKVAIDDFGTGYSSLAYLHALPVNVLKIDRQFVQRLGAEDGDSRIVSAILAIAEALNLEVVAEGIETETQRARLRDLDCHRGQGYLMARPLPLAELALGSTSRRI</sequence>
<dbReference type="PROSITE" id="PS50112">
    <property type="entry name" value="PAS"/>
    <property type="match status" value="1"/>
</dbReference>
<dbReference type="InterPro" id="IPR000160">
    <property type="entry name" value="GGDEF_dom"/>
</dbReference>
<dbReference type="InterPro" id="IPR029787">
    <property type="entry name" value="Nucleotide_cyclase"/>
</dbReference>
<dbReference type="NCBIfam" id="TIGR00254">
    <property type="entry name" value="GGDEF"/>
    <property type="match status" value="1"/>
</dbReference>
<dbReference type="Gene3D" id="3.30.70.270">
    <property type="match status" value="1"/>
</dbReference>
<dbReference type="PROSITE" id="PS50883">
    <property type="entry name" value="EAL"/>
    <property type="match status" value="1"/>
</dbReference>
<dbReference type="InterPro" id="IPR035965">
    <property type="entry name" value="PAS-like_dom_sf"/>
</dbReference>
<feature type="domain" description="EAL" evidence="2">
    <location>
        <begin position="319"/>
        <end position="575"/>
    </location>
</feature>
<dbReference type="RefSeq" id="WP_342631271.1">
    <property type="nucleotide sequence ID" value="NZ_CP152380.1"/>
</dbReference>
<dbReference type="SMART" id="SM00052">
    <property type="entry name" value="EAL"/>
    <property type="match status" value="1"/>
</dbReference>